<sequence length="240" mass="26828">MTKLNAYTLKGVKTKSVEFPKDWQGKENMVLLAQAIRVYEWQRHPGLSKVKTRAGVSRSGRKIYRQKGTGLARHGDKGAPIFVGGGVAHGPKGVKKKLSLPKKIKRKALKIALTLKAKKGELIVVDNISTLNKTKDAVSLIKKIAEKEKNFNSRAKFTFILLGESKDAQLALRNIANLRTLFFENLNVYDVFYGGILVMDKGVFYKLSGEKIGKKRVIKSGKKAERAKTAEINLFEKEKK</sequence>
<comment type="caution">
    <text evidence="6">The sequence shown here is derived from an EMBL/GenBank/DDBJ whole genome shotgun (WGS) entry which is preliminary data.</text>
</comment>
<accession>A0A0G0K4V5</accession>
<evidence type="ECO:0000313" key="6">
    <source>
        <dbReference type="EMBL" id="KKQ73837.1"/>
    </source>
</evidence>
<dbReference type="Pfam" id="PF00573">
    <property type="entry name" value="Ribosomal_L4"/>
    <property type="match status" value="1"/>
</dbReference>
<organism evidence="6 7">
    <name type="scientific">Candidatus Woesebacteria bacterium GW2011_GWB1_38_5b</name>
    <dbReference type="NCBI Taxonomy" id="1618569"/>
    <lineage>
        <taxon>Bacteria</taxon>
        <taxon>Candidatus Woeseibacteriota</taxon>
    </lineage>
</organism>
<dbReference type="InterPro" id="IPR013005">
    <property type="entry name" value="Ribosomal_uL4-like"/>
</dbReference>
<evidence type="ECO:0000256" key="2">
    <source>
        <dbReference type="ARBA" id="ARBA00022980"/>
    </source>
</evidence>
<dbReference type="GO" id="GO:0003735">
    <property type="term" value="F:structural constituent of ribosome"/>
    <property type="evidence" value="ECO:0007669"/>
    <property type="project" value="InterPro"/>
</dbReference>
<evidence type="ECO:0000256" key="5">
    <source>
        <dbReference type="ARBA" id="ARBA00035462"/>
    </source>
</evidence>
<dbReference type="EMBL" id="LBUZ01000050">
    <property type="protein sequence ID" value="KKQ73837.1"/>
    <property type="molecule type" value="Genomic_DNA"/>
</dbReference>
<evidence type="ECO:0000256" key="1">
    <source>
        <dbReference type="ARBA" id="ARBA00010528"/>
    </source>
</evidence>
<name>A0A0G0K4V5_9BACT</name>
<dbReference type="AlphaFoldDB" id="A0A0G0K4V5"/>
<dbReference type="PANTHER" id="PTHR10746">
    <property type="entry name" value="50S RIBOSOMAL PROTEIN L4"/>
    <property type="match status" value="1"/>
</dbReference>
<reference evidence="6 7" key="1">
    <citation type="journal article" date="2015" name="Nature">
        <title>rRNA introns, odd ribosomes, and small enigmatic genomes across a large radiation of phyla.</title>
        <authorList>
            <person name="Brown C.T."/>
            <person name="Hug L.A."/>
            <person name="Thomas B.C."/>
            <person name="Sharon I."/>
            <person name="Castelle C.J."/>
            <person name="Singh A."/>
            <person name="Wilkins M.J."/>
            <person name="Williams K.H."/>
            <person name="Banfield J.F."/>
        </authorList>
    </citation>
    <scope>NUCLEOTIDE SEQUENCE [LARGE SCALE GENOMIC DNA]</scope>
</reference>
<keyword evidence="3" id="KW-0687">Ribonucleoprotein</keyword>
<keyword evidence="2 6" id="KW-0689">Ribosomal protein</keyword>
<dbReference type="PATRIC" id="fig|1618569.3.peg.938"/>
<dbReference type="SUPFAM" id="SSF52166">
    <property type="entry name" value="Ribosomal protein L4"/>
    <property type="match status" value="1"/>
</dbReference>
<dbReference type="NCBIfam" id="TIGR03953">
    <property type="entry name" value="rplD_bact"/>
    <property type="match status" value="1"/>
</dbReference>
<gene>
    <name evidence="6" type="ORF">US96_C0050G0007</name>
</gene>
<dbReference type="GO" id="GO:1990904">
    <property type="term" value="C:ribonucleoprotein complex"/>
    <property type="evidence" value="ECO:0007669"/>
    <property type="project" value="UniProtKB-KW"/>
</dbReference>
<dbReference type="Gene3D" id="3.40.1370.10">
    <property type="match status" value="1"/>
</dbReference>
<dbReference type="InterPro" id="IPR002136">
    <property type="entry name" value="Ribosomal_uL4"/>
</dbReference>
<dbReference type="PANTHER" id="PTHR10746:SF6">
    <property type="entry name" value="LARGE RIBOSOMAL SUBUNIT PROTEIN UL4M"/>
    <property type="match status" value="1"/>
</dbReference>
<comment type="similarity">
    <text evidence="1">Belongs to the universal ribosomal protein uL4 family.</text>
</comment>
<dbReference type="InterPro" id="IPR023574">
    <property type="entry name" value="Ribosomal_uL4_dom_sf"/>
</dbReference>
<dbReference type="GO" id="GO:0005840">
    <property type="term" value="C:ribosome"/>
    <property type="evidence" value="ECO:0007669"/>
    <property type="project" value="UniProtKB-KW"/>
</dbReference>
<evidence type="ECO:0000313" key="7">
    <source>
        <dbReference type="Proteomes" id="UP000034181"/>
    </source>
</evidence>
<protein>
    <recommendedName>
        <fullName evidence="4">Large ribosomal subunit protein uL4</fullName>
    </recommendedName>
    <alternativeName>
        <fullName evidence="5">50S ribosomal protein L4</fullName>
    </alternativeName>
</protein>
<proteinExistence type="inferred from homology"/>
<evidence type="ECO:0000256" key="4">
    <source>
        <dbReference type="ARBA" id="ARBA00035244"/>
    </source>
</evidence>
<dbReference type="GO" id="GO:0006412">
    <property type="term" value="P:translation"/>
    <property type="evidence" value="ECO:0007669"/>
    <property type="project" value="InterPro"/>
</dbReference>
<evidence type="ECO:0000256" key="3">
    <source>
        <dbReference type="ARBA" id="ARBA00023274"/>
    </source>
</evidence>
<dbReference type="Proteomes" id="UP000034181">
    <property type="component" value="Unassembled WGS sequence"/>
</dbReference>